<evidence type="ECO:0000313" key="2">
    <source>
        <dbReference type="EMBL" id="KGF45762.1"/>
    </source>
</evidence>
<dbReference type="GO" id="GO:0016740">
    <property type="term" value="F:transferase activity"/>
    <property type="evidence" value="ECO:0007669"/>
    <property type="project" value="UniProtKB-KW"/>
</dbReference>
<accession>A0A096BSU9</accession>
<protein>
    <submittedName>
        <fullName evidence="2">Lipopolysaccharide cholinephosphotransferase</fullName>
    </submittedName>
</protein>
<organism evidence="2 3">
    <name type="scientific">Prevotella bivia DNF00320</name>
    <dbReference type="NCBI Taxonomy" id="1401068"/>
    <lineage>
        <taxon>Bacteria</taxon>
        <taxon>Pseudomonadati</taxon>
        <taxon>Bacteroidota</taxon>
        <taxon>Bacteroidia</taxon>
        <taxon>Bacteroidales</taxon>
        <taxon>Prevotellaceae</taxon>
        <taxon>Prevotella</taxon>
    </lineage>
</organism>
<dbReference type="GeneID" id="78530901"/>
<dbReference type="RefSeq" id="WP_004335904.1">
    <property type="nucleotide sequence ID" value="NZ_JRNQ01000004.1"/>
</dbReference>
<dbReference type="EMBL" id="JRNQ01000004">
    <property type="protein sequence ID" value="KGF45762.1"/>
    <property type="molecule type" value="Genomic_DNA"/>
</dbReference>
<dbReference type="PANTHER" id="PTHR43404:SF2">
    <property type="entry name" value="LIPOPOLYSACCHARIDE CHOLINEPHOSPHOTRANSFERASE LICD"/>
    <property type="match status" value="1"/>
</dbReference>
<proteinExistence type="predicted"/>
<dbReference type="OrthoDB" id="9786100at2"/>
<dbReference type="PANTHER" id="PTHR43404">
    <property type="entry name" value="LIPOPOLYSACCHARIDE CHOLINEPHOSPHOTRANSFERASE LICD"/>
    <property type="match status" value="1"/>
</dbReference>
<dbReference type="Proteomes" id="UP000029525">
    <property type="component" value="Unassembled WGS sequence"/>
</dbReference>
<dbReference type="AlphaFoldDB" id="A0A096BSU9"/>
<gene>
    <name evidence="2" type="ORF">HMPREF0647_01220</name>
</gene>
<dbReference type="InterPro" id="IPR007074">
    <property type="entry name" value="LicD/FKTN/FKRP_NTP_transf"/>
</dbReference>
<evidence type="ECO:0000313" key="3">
    <source>
        <dbReference type="Proteomes" id="UP000029525"/>
    </source>
</evidence>
<evidence type="ECO:0000259" key="1">
    <source>
        <dbReference type="Pfam" id="PF04991"/>
    </source>
</evidence>
<feature type="domain" description="LicD/FKTN/FKRP nucleotidyltransferase" evidence="1">
    <location>
        <begin position="43"/>
        <end position="157"/>
    </location>
</feature>
<sequence>MITTFNTGETQASLREEYNPDGSVLRRAQLRLLDMAIYLQQTAKEIGIPCRLDGGNVLGALRHQGFIPWDDDIDFVVHQKDFKRLCDYLKAHPHPQFILQDNSTDAGFYKEWACLRDLKTENRSHDEGESEDRRMHEAQKFRGLHIDIFPYEGYMIPWLQRFAAKLSVNVNLKFAGKHPHLAQLGYKTLHNIIFPLFRNFGKMFGDPTNYMHSYGAWFYEQNPERIMFPHKDIMFEGHIFEGPANPEEICRIAYGNYMNLPPKDKRDRHKIDVVFLD</sequence>
<dbReference type="Pfam" id="PF04991">
    <property type="entry name" value="LicD"/>
    <property type="match status" value="1"/>
</dbReference>
<dbReference type="GO" id="GO:0009100">
    <property type="term" value="P:glycoprotein metabolic process"/>
    <property type="evidence" value="ECO:0007669"/>
    <property type="project" value="UniProtKB-ARBA"/>
</dbReference>
<dbReference type="InterPro" id="IPR052942">
    <property type="entry name" value="LPS_cholinephosphotransferase"/>
</dbReference>
<name>A0A096BSU9_9BACT</name>
<comment type="caution">
    <text evidence="2">The sequence shown here is derived from an EMBL/GenBank/DDBJ whole genome shotgun (WGS) entry which is preliminary data.</text>
</comment>
<reference evidence="2 3" key="1">
    <citation type="submission" date="2014-07" db="EMBL/GenBank/DDBJ databases">
        <authorList>
            <person name="McCorrison J."/>
            <person name="Sanka R."/>
            <person name="Torralba M."/>
            <person name="Gillis M."/>
            <person name="Haft D.H."/>
            <person name="Methe B."/>
            <person name="Sutton G."/>
            <person name="Nelson K.E."/>
        </authorList>
    </citation>
    <scope>NUCLEOTIDE SEQUENCE [LARGE SCALE GENOMIC DNA]</scope>
    <source>
        <strain evidence="2 3">DNF00320</strain>
    </source>
</reference>
<keyword evidence="2" id="KW-0808">Transferase</keyword>